<feature type="transmembrane region" description="Helical" evidence="12">
    <location>
        <begin position="528"/>
        <end position="551"/>
    </location>
</feature>
<gene>
    <name evidence="15" type="ORF">V6N12_062738</name>
</gene>
<evidence type="ECO:0000313" key="15">
    <source>
        <dbReference type="EMBL" id="KAK8575061.1"/>
    </source>
</evidence>
<dbReference type="SUPFAM" id="SSF52058">
    <property type="entry name" value="L domain-like"/>
    <property type="match status" value="2"/>
</dbReference>
<feature type="chain" id="PRO_5046971676" description="Leucine-rich repeat-containing N-terminal plant-type domain-containing protein" evidence="13">
    <location>
        <begin position="28"/>
        <end position="581"/>
    </location>
</feature>
<dbReference type="InterPro" id="IPR046956">
    <property type="entry name" value="RLP23-like"/>
</dbReference>
<dbReference type="InterPro" id="IPR001611">
    <property type="entry name" value="Leu-rich_rpt"/>
</dbReference>
<evidence type="ECO:0000256" key="3">
    <source>
        <dbReference type="ARBA" id="ARBA00022475"/>
    </source>
</evidence>
<evidence type="ECO:0000259" key="14">
    <source>
        <dbReference type="Pfam" id="PF08263"/>
    </source>
</evidence>
<dbReference type="Pfam" id="PF00560">
    <property type="entry name" value="LRR_1"/>
    <property type="match status" value="7"/>
</dbReference>
<keyword evidence="6 13" id="KW-0732">Signal</keyword>
<evidence type="ECO:0000256" key="11">
    <source>
        <dbReference type="ARBA" id="ARBA00023180"/>
    </source>
</evidence>
<dbReference type="EMBL" id="JBBPBM010000007">
    <property type="protein sequence ID" value="KAK8575061.1"/>
    <property type="molecule type" value="Genomic_DNA"/>
</dbReference>
<keyword evidence="16" id="KW-1185">Reference proteome</keyword>
<comment type="similarity">
    <text evidence="2">Belongs to the RLP family.</text>
</comment>
<evidence type="ECO:0000256" key="12">
    <source>
        <dbReference type="SAM" id="Phobius"/>
    </source>
</evidence>
<evidence type="ECO:0000256" key="9">
    <source>
        <dbReference type="ARBA" id="ARBA00023136"/>
    </source>
</evidence>
<reference evidence="15 16" key="1">
    <citation type="journal article" date="2024" name="G3 (Bethesda)">
        <title>Genome assembly of Hibiscus sabdariffa L. provides insights into metabolisms of medicinal natural products.</title>
        <authorList>
            <person name="Kim T."/>
        </authorList>
    </citation>
    <scope>NUCLEOTIDE SEQUENCE [LARGE SCALE GENOMIC DNA]</scope>
    <source>
        <strain evidence="15">TK-2024</strain>
        <tissue evidence="15">Old leaves</tissue>
    </source>
</reference>
<comment type="subcellular location">
    <subcellularLocation>
        <location evidence="1">Cell membrane</location>
        <topology evidence="1">Single-pass type I membrane protein</topology>
    </subcellularLocation>
</comment>
<evidence type="ECO:0000313" key="16">
    <source>
        <dbReference type="Proteomes" id="UP001472677"/>
    </source>
</evidence>
<organism evidence="15 16">
    <name type="scientific">Hibiscus sabdariffa</name>
    <name type="common">roselle</name>
    <dbReference type="NCBI Taxonomy" id="183260"/>
    <lineage>
        <taxon>Eukaryota</taxon>
        <taxon>Viridiplantae</taxon>
        <taxon>Streptophyta</taxon>
        <taxon>Embryophyta</taxon>
        <taxon>Tracheophyta</taxon>
        <taxon>Spermatophyta</taxon>
        <taxon>Magnoliopsida</taxon>
        <taxon>eudicotyledons</taxon>
        <taxon>Gunneridae</taxon>
        <taxon>Pentapetalae</taxon>
        <taxon>rosids</taxon>
        <taxon>malvids</taxon>
        <taxon>Malvales</taxon>
        <taxon>Malvaceae</taxon>
        <taxon>Malvoideae</taxon>
        <taxon>Hibiscus</taxon>
    </lineage>
</organism>
<evidence type="ECO:0000256" key="8">
    <source>
        <dbReference type="ARBA" id="ARBA00022989"/>
    </source>
</evidence>
<accession>A0ABR2F9R4</accession>
<keyword evidence="4" id="KW-0433">Leucine-rich repeat</keyword>
<dbReference type="Gene3D" id="3.80.10.10">
    <property type="entry name" value="Ribonuclease Inhibitor"/>
    <property type="match status" value="2"/>
</dbReference>
<keyword evidence="8 12" id="KW-1133">Transmembrane helix</keyword>
<feature type="signal peptide" evidence="13">
    <location>
        <begin position="1"/>
        <end position="27"/>
    </location>
</feature>
<keyword evidence="10" id="KW-0675">Receptor</keyword>
<evidence type="ECO:0000256" key="5">
    <source>
        <dbReference type="ARBA" id="ARBA00022692"/>
    </source>
</evidence>
<name>A0ABR2F9R4_9ROSI</name>
<dbReference type="Pfam" id="PF08263">
    <property type="entry name" value="LRRNT_2"/>
    <property type="match status" value="1"/>
</dbReference>
<dbReference type="Proteomes" id="UP001472677">
    <property type="component" value="Unassembled WGS sequence"/>
</dbReference>
<keyword evidence="5 12" id="KW-0812">Transmembrane</keyword>
<protein>
    <recommendedName>
        <fullName evidence="14">Leucine-rich repeat-containing N-terminal plant-type domain-containing protein</fullName>
    </recommendedName>
</protein>
<dbReference type="InterPro" id="IPR013210">
    <property type="entry name" value="LRR_N_plant-typ"/>
</dbReference>
<feature type="domain" description="Leucine-rich repeat-containing N-terminal plant-type" evidence="14">
    <location>
        <begin position="37"/>
        <end position="75"/>
    </location>
</feature>
<keyword evidence="9 12" id="KW-0472">Membrane</keyword>
<evidence type="ECO:0000256" key="6">
    <source>
        <dbReference type="ARBA" id="ARBA00022729"/>
    </source>
</evidence>
<comment type="caution">
    <text evidence="15">The sequence shown here is derived from an EMBL/GenBank/DDBJ whole genome shotgun (WGS) entry which is preliminary data.</text>
</comment>
<evidence type="ECO:0000256" key="7">
    <source>
        <dbReference type="ARBA" id="ARBA00022737"/>
    </source>
</evidence>
<evidence type="ECO:0000256" key="10">
    <source>
        <dbReference type="ARBA" id="ARBA00023170"/>
    </source>
</evidence>
<proteinExistence type="inferred from homology"/>
<evidence type="ECO:0000256" key="1">
    <source>
        <dbReference type="ARBA" id="ARBA00004251"/>
    </source>
</evidence>
<dbReference type="InterPro" id="IPR003591">
    <property type="entry name" value="Leu-rich_rpt_typical-subtyp"/>
</dbReference>
<dbReference type="PANTHER" id="PTHR48063">
    <property type="entry name" value="LRR RECEPTOR-LIKE KINASE"/>
    <property type="match status" value="1"/>
</dbReference>
<evidence type="ECO:0000256" key="13">
    <source>
        <dbReference type="SAM" id="SignalP"/>
    </source>
</evidence>
<dbReference type="PANTHER" id="PTHR48063:SF98">
    <property type="entry name" value="LRR RECEPTOR-LIKE SERINE_THREONINE-PROTEIN KINASE FLS2"/>
    <property type="match status" value="1"/>
</dbReference>
<sequence length="581" mass="64312">MKIGGVMSHVVTFLMLLFAEPFKLGFCSKIHNLTCIQSERQALLRFKQDLKDPSNRLSGWTAVGDCCRWDGIVCSNVTGHVIELHLGSSHVGGMLSPSLLDLKHLTYLDLSDNDFGLTQIPTWFWNMVSDLYYLNISRNQFHGNIPDLLTMNQPSVLLDLSSNNFSGSLPRLSFNVIAIDLSFNSLSGSMLSFLCYKLNESMNLEILNLGHNLLSGEIPECWNKYPRLVGIKLCDNSFSGKIPGSMGALTSLQSLHIRNNSFIGEIPSSLRNCSELITVDFGSNKLTGDIPPWMGESLPKLIILSLHTNMFTGTIPEQICALSYLQILDLTHNNLVGEIPNCINNLSAMNSGNKSDDKIFYKTSKGSFFEDILVVMKGRVVNYGTTLNLVKTMDLSDNNLAGEIPEQATSLAGLQSLNFSHNHLVGKIPDNIGAMESLECFDLSTNNLSGEIPLTISDLTFLSHLNLSYNKFTGKIPTGTQLQSMNAYSFLSTELFGPPLSECSSGHVRIDTSSSAGKSLEDQHGINWFFLNIELGFCLGFLGVLVFVMFCKSADRLVHFRYVDEVGYSLGRIIRKYNLKL</sequence>
<evidence type="ECO:0000256" key="2">
    <source>
        <dbReference type="ARBA" id="ARBA00009592"/>
    </source>
</evidence>
<keyword evidence="3" id="KW-1003">Cell membrane</keyword>
<dbReference type="InterPro" id="IPR032675">
    <property type="entry name" value="LRR_dom_sf"/>
</dbReference>
<keyword evidence="7" id="KW-0677">Repeat</keyword>
<keyword evidence="11" id="KW-0325">Glycoprotein</keyword>
<dbReference type="SMART" id="SM00369">
    <property type="entry name" value="LRR_TYP"/>
    <property type="match status" value="5"/>
</dbReference>
<evidence type="ECO:0000256" key="4">
    <source>
        <dbReference type="ARBA" id="ARBA00022614"/>
    </source>
</evidence>